<reference evidence="1 2" key="1">
    <citation type="submission" date="2016-04" db="EMBL/GenBank/DDBJ databases">
        <title>Complete genome sequence of natural rubber-degrading, novel Gram-negative bacterium, Rhizobacter gummiphilus strain NS21.</title>
        <authorList>
            <person name="Tabata M."/>
            <person name="Kasai D."/>
            <person name="Fukuda M."/>
        </authorList>
    </citation>
    <scope>NUCLEOTIDE SEQUENCE [LARGE SCALE GENOMIC DNA]</scope>
    <source>
        <strain evidence="1 2">NS21</strain>
    </source>
</reference>
<protein>
    <submittedName>
        <fullName evidence="1">Uncharacterized protein</fullName>
    </submittedName>
</protein>
<keyword evidence="2" id="KW-1185">Reference proteome</keyword>
<name>A0A1W6L2T9_9BURK</name>
<dbReference type="RefSeq" id="WP_085748847.1">
    <property type="nucleotide sequence ID" value="NZ_BSPR01000010.1"/>
</dbReference>
<dbReference type="Proteomes" id="UP000193427">
    <property type="component" value="Chromosome"/>
</dbReference>
<evidence type="ECO:0000313" key="1">
    <source>
        <dbReference type="EMBL" id="ARN18615.1"/>
    </source>
</evidence>
<dbReference type="Gene3D" id="2.40.160.170">
    <property type="match status" value="1"/>
</dbReference>
<sequence length="216" mass="23165">MIRRSVAAAVLLASASFAHAGEVYGNIGLPGVMLGYAHPVNASFTVRGDIGSLGRYKERRTEDGIAYNAKIDAHRAGLFGDYFISGGLRLTAGVTFNNVKANLDARGDGVTPWEVGDTTFVASPDDRFNVKVEYPKTTPYLGIGYGHHQESGWGFVFDLGASFGKPKVSETHSGPNLGNPALVSQADIDKEMAEIRDDVGKLKVIPQVSIGVNYRF</sequence>
<dbReference type="STRING" id="946333.A4W93_01045"/>
<dbReference type="AlphaFoldDB" id="A0A1W6L2T9"/>
<dbReference type="KEGG" id="rgu:A4W93_01045"/>
<accession>A0A1W6L2T9</accession>
<evidence type="ECO:0000313" key="2">
    <source>
        <dbReference type="Proteomes" id="UP000193427"/>
    </source>
</evidence>
<organism evidence="1 2">
    <name type="scientific">Piscinibacter gummiphilus</name>
    <dbReference type="NCBI Taxonomy" id="946333"/>
    <lineage>
        <taxon>Bacteria</taxon>
        <taxon>Pseudomonadati</taxon>
        <taxon>Pseudomonadota</taxon>
        <taxon>Betaproteobacteria</taxon>
        <taxon>Burkholderiales</taxon>
        <taxon>Sphaerotilaceae</taxon>
        <taxon>Piscinibacter</taxon>
    </lineage>
</organism>
<dbReference type="EMBL" id="CP015118">
    <property type="protein sequence ID" value="ARN18615.1"/>
    <property type="molecule type" value="Genomic_DNA"/>
</dbReference>
<dbReference type="OrthoDB" id="517121at2"/>
<gene>
    <name evidence="1" type="ORF">A4W93_01045</name>
</gene>
<proteinExistence type="predicted"/>